<feature type="domain" description="Response regulatory" evidence="10">
    <location>
        <begin position="3"/>
        <end position="120"/>
    </location>
</feature>
<evidence type="ECO:0000256" key="3">
    <source>
        <dbReference type="ARBA" id="ARBA00023012"/>
    </source>
</evidence>
<evidence type="ECO:0000256" key="6">
    <source>
        <dbReference type="ARBA" id="ARBA00023163"/>
    </source>
</evidence>
<dbReference type="PANTHER" id="PTHR42713">
    <property type="entry name" value="HISTIDINE KINASE-RELATED"/>
    <property type="match status" value="1"/>
</dbReference>
<dbReference type="InterPro" id="IPR018060">
    <property type="entry name" value="HTH_AraC"/>
</dbReference>
<dbReference type="PROSITE" id="PS50110">
    <property type="entry name" value="RESPONSE_REGULATORY"/>
    <property type="match status" value="1"/>
</dbReference>
<comment type="caution">
    <text evidence="11">The sequence shown here is derived from an EMBL/GenBank/DDBJ whole genome shotgun (WGS) entry which is preliminary data.</text>
</comment>
<dbReference type="SMART" id="SM00342">
    <property type="entry name" value="HTH_ARAC"/>
    <property type="match status" value="1"/>
</dbReference>
<dbReference type="PROSITE" id="PS00041">
    <property type="entry name" value="HTH_ARAC_FAMILY_1"/>
    <property type="match status" value="1"/>
</dbReference>
<keyword evidence="8" id="KW-0175">Coiled coil</keyword>
<dbReference type="SMART" id="SM00448">
    <property type="entry name" value="REC"/>
    <property type="match status" value="1"/>
</dbReference>
<feature type="modified residue" description="4-aspartylphosphate" evidence="7">
    <location>
        <position position="55"/>
    </location>
</feature>
<dbReference type="InterPro" id="IPR018062">
    <property type="entry name" value="HTH_AraC-typ_CS"/>
</dbReference>
<dbReference type="InterPro" id="IPR001789">
    <property type="entry name" value="Sig_transdc_resp-reg_receiver"/>
</dbReference>
<evidence type="ECO:0000313" key="12">
    <source>
        <dbReference type="Proteomes" id="UP000740830"/>
    </source>
</evidence>
<dbReference type="RefSeq" id="WP_216131665.1">
    <property type="nucleotide sequence ID" value="NZ_JAHLDG010000007.1"/>
</dbReference>
<dbReference type="CDD" id="cd17536">
    <property type="entry name" value="REC_YesN-like"/>
    <property type="match status" value="1"/>
</dbReference>
<keyword evidence="4" id="KW-0805">Transcription regulation</keyword>
<dbReference type="InterPro" id="IPR051552">
    <property type="entry name" value="HptR"/>
</dbReference>
<organism evidence="11 12">
    <name type="scientific">Clostridium algidicarnis</name>
    <dbReference type="NCBI Taxonomy" id="37659"/>
    <lineage>
        <taxon>Bacteria</taxon>
        <taxon>Bacillati</taxon>
        <taxon>Bacillota</taxon>
        <taxon>Clostridia</taxon>
        <taxon>Eubacteriales</taxon>
        <taxon>Clostridiaceae</taxon>
        <taxon>Clostridium</taxon>
    </lineage>
</organism>
<evidence type="ECO:0000256" key="5">
    <source>
        <dbReference type="ARBA" id="ARBA00023125"/>
    </source>
</evidence>
<keyword evidence="3" id="KW-0902">Two-component regulatory system</keyword>
<dbReference type="Proteomes" id="UP000740830">
    <property type="component" value="Unassembled WGS sequence"/>
</dbReference>
<name>A0ABS6C279_9CLOT</name>
<dbReference type="Pfam" id="PF12833">
    <property type="entry name" value="HTH_18"/>
    <property type="match status" value="1"/>
</dbReference>
<dbReference type="Pfam" id="PF00072">
    <property type="entry name" value="Response_reg"/>
    <property type="match status" value="1"/>
</dbReference>
<evidence type="ECO:0000256" key="8">
    <source>
        <dbReference type="SAM" id="Coils"/>
    </source>
</evidence>
<protein>
    <submittedName>
        <fullName evidence="11">Response regulator</fullName>
    </submittedName>
</protein>
<evidence type="ECO:0000313" key="11">
    <source>
        <dbReference type="EMBL" id="MBU3219576.1"/>
    </source>
</evidence>
<evidence type="ECO:0000259" key="9">
    <source>
        <dbReference type="PROSITE" id="PS01124"/>
    </source>
</evidence>
<keyword evidence="2 7" id="KW-0597">Phosphoprotein</keyword>
<gene>
    <name evidence="11" type="ORF">KPL27_05580</name>
</gene>
<dbReference type="PANTHER" id="PTHR42713:SF3">
    <property type="entry name" value="TRANSCRIPTIONAL REGULATORY PROTEIN HPTR"/>
    <property type="match status" value="1"/>
</dbReference>
<accession>A0ABS6C279</accession>
<feature type="domain" description="HTH araC/xylS-type" evidence="9">
    <location>
        <begin position="414"/>
        <end position="512"/>
    </location>
</feature>
<feature type="coiled-coil region" evidence="8">
    <location>
        <begin position="109"/>
        <end position="136"/>
    </location>
</feature>
<keyword evidence="1" id="KW-0963">Cytoplasm</keyword>
<evidence type="ECO:0000256" key="2">
    <source>
        <dbReference type="ARBA" id="ARBA00022553"/>
    </source>
</evidence>
<sequence length="514" mass="60112">MFKVFIVDDEYFAREGMKKTIDWDSLGCKVCGEASNGIEAIEYSKKLKPDIIITDINMPGISGLDMAFKVREFLPDSKFIIITGYDEFQYAKEAIKLKAVDFILKPIDEDELIEAIKRATKELNKLSLNRALEQEKLLLDAMRGRFSDKESMLEDLREAKIDLNTIRIISIENDSYNERMEEDSMDRSYIQTKGIRELIYKYFNHKCYAVDCHLYRVAIVLEDNEDEDSLKETLKNFTKEINDVLNITVTLGVSNKKPLRNIKESYSESKEAINHKLYLGKNKIIYFESILKSDSHVTLDFTKEKREMNLLIKAKDRRKIQDKLKAIFTRFKIYKSEEDFIRGVSIEIILEAFSVLKTYNTYRKSEDLEESNIYKYAAKLNTLDELYDFVYSYLIKVVNILRERDATAEETGIEKAVEFINHHYKEDISLKDVASYAYLSESYLSRKMKKVLGIGFSEYITRLRMEKAIELLREPNTKVAKVALEVGYQDYRYFSQSFKKYTGYSPSEFMSAKP</sequence>
<evidence type="ECO:0000256" key="7">
    <source>
        <dbReference type="PROSITE-ProRule" id="PRU00169"/>
    </source>
</evidence>
<evidence type="ECO:0000256" key="4">
    <source>
        <dbReference type="ARBA" id="ARBA00023015"/>
    </source>
</evidence>
<keyword evidence="12" id="KW-1185">Reference proteome</keyword>
<keyword evidence="5" id="KW-0238">DNA-binding</keyword>
<evidence type="ECO:0000256" key="1">
    <source>
        <dbReference type="ARBA" id="ARBA00022490"/>
    </source>
</evidence>
<dbReference type="EMBL" id="JAHLDG010000007">
    <property type="protein sequence ID" value="MBU3219576.1"/>
    <property type="molecule type" value="Genomic_DNA"/>
</dbReference>
<proteinExistence type="predicted"/>
<dbReference type="PROSITE" id="PS01124">
    <property type="entry name" value="HTH_ARAC_FAMILY_2"/>
    <property type="match status" value="1"/>
</dbReference>
<keyword evidence="6" id="KW-0804">Transcription</keyword>
<reference evidence="11 12" key="1">
    <citation type="submission" date="2021-06" db="EMBL/GenBank/DDBJ databases">
        <title>Clostridia strains as spoilage organisms.</title>
        <authorList>
            <person name="Wambui J."/>
            <person name="Stephan R."/>
            <person name="Stevens M.J.A."/>
        </authorList>
    </citation>
    <scope>NUCLEOTIDE SEQUENCE [LARGE SCALE GENOMIC DNA]</scope>
    <source>
        <strain evidence="11 12">CM013</strain>
    </source>
</reference>
<evidence type="ECO:0000259" key="10">
    <source>
        <dbReference type="PROSITE" id="PS50110"/>
    </source>
</evidence>